<dbReference type="Proteomes" id="UP001500742">
    <property type="component" value="Unassembled WGS sequence"/>
</dbReference>
<evidence type="ECO:0000256" key="4">
    <source>
        <dbReference type="PROSITE-ProRule" id="PRU00335"/>
    </source>
</evidence>
<comment type="caution">
    <text evidence="7">The sequence shown here is derived from an EMBL/GenBank/DDBJ whole genome shotgun (WGS) entry which is preliminary data.</text>
</comment>
<protein>
    <submittedName>
        <fullName evidence="7">TetR/AcrR family transcriptional regulator</fullName>
    </submittedName>
</protein>
<accession>A0ABP7R058</accession>
<feature type="domain" description="HTH tetR-type" evidence="6">
    <location>
        <begin position="5"/>
        <end position="65"/>
    </location>
</feature>
<feature type="DNA-binding region" description="H-T-H motif" evidence="4">
    <location>
        <begin position="28"/>
        <end position="47"/>
    </location>
</feature>
<keyword evidence="1" id="KW-0805">Transcription regulation</keyword>
<evidence type="ECO:0000256" key="5">
    <source>
        <dbReference type="SAM" id="Coils"/>
    </source>
</evidence>
<dbReference type="PROSITE" id="PS01081">
    <property type="entry name" value="HTH_TETR_1"/>
    <property type="match status" value="1"/>
</dbReference>
<proteinExistence type="predicted"/>
<dbReference type="InterPro" id="IPR023772">
    <property type="entry name" value="DNA-bd_HTH_TetR-type_CS"/>
</dbReference>
<name>A0ABP7R058_9SPHI</name>
<dbReference type="Pfam" id="PF16925">
    <property type="entry name" value="TetR_C_13"/>
    <property type="match status" value="1"/>
</dbReference>
<keyword evidence="2 4" id="KW-0238">DNA-binding</keyword>
<evidence type="ECO:0000313" key="7">
    <source>
        <dbReference type="EMBL" id="GAA3990606.1"/>
    </source>
</evidence>
<dbReference type="InterPro" id="IPR036271">
    <property type="entry name" value="Tet_transcr_reg_TetR-rel_C_sf"/>
</dbReference>
<reference evidence="8" key="1">
    <citation type="journal article" date="2019" name="Int. J. Syst. Evol. Microbiol.">
        <title>The Global Catalogue of Microorganisms (GCM) 10K type strain sequencing project: providing services to taxonomists for standard genome sequencing and annotation.</title>
        <authorList>
            <consortium name="The Broad Institute Genomics Platform"/>
            <consortium name="The Broad Institute Genome Sequencing Center for Infectious Disease"/>
            <person name="Wu L."/>
            <person name="Ma J."/>
        </authorList>
    </citation>
    <scope>NUCLEOTIDE SEQUENCE [LARGE SCALE GENOMIC DNA]</scope>
    <source>
        <strain evidence="8">JCM 16601</strain>
    </source>
</reference>
<dbReference type="InterPro" id="IPR001647">
    <property type="entry name" value="HTH_TetR"/>
</dbReference>
<dbReference type="PANTHER" id="PTHR47506">
    <property type="entry name" value="TRANSCRIPTIONAL REGULATORY PROTEIN"/>
    <property type="match status" value="1"/>
</dbReference>
<evidence type="ECO:0000256" key="1">
    <source>
        <dbReference type="ARBA" id="ARBA00023015"/>
    </source>
</evidence>
<keyword evidence="3" id="KW-0804">Transcription</keyword>
<dbReference type="EMBL" id="BAAAZC010000031">
    <property type="protein sequence ID" value="GAA3990606.1"/>
    <property type="molecule type" value="Genomic_DNA"/>
</dbReference>
<dbReference type="InterPro" id="IPR011075">
    <property type="entry name" value="TetR_C"/>
</dbReference>
<dbReference type="Gene3D" id="1.10.357.10">
    <property type="entry name" value="Tetracycline Repressor, domain 2"/>
    <property type="match status" value="1"/>
</dbReference>
<evidence type="ECO:0000259" key="6">
    <source>
        <dbReference type="PROSITE" id="PS50977"/>
    </source>
</evidence>
<dbReference type="PROSITE" id="PS50977">
    <property type="entry name" value="HTH_TETR_2"/>
    <property type="match status" value="1"/>
</dbReference>
<dbReference type="PRINTS" id="PR00455">
    <property type="entry name" value="HTHTETR"/>
</dbReference>
<organism evidence="7 8">
    <name type="scientific">Mucilaginibacter dorajii</name>
    <dbReference type="NCBI Taxonomy" id="692994"/>
    <lineage>
        <taxon>Bacteria</taxon>
        <taxon>Pseudomonadati</taxon>
        <taxon>Bacteroidota</taxon>
        <taxon>Sphingobacteriia</taxon>
        <taxon>Sphingobacteriales</taxon>
        <taxon>Sphingobacteriaceae</taxon>
        <taxon>Mucilaginibacter</taxon>
    </lineage>
</organism>
<gene>
    <name evidence="7" type="ORF">GCM10022210_50320</name>
</gene>
<keyword evidence="5" id="KW-0175">Coiled coil</keyword>
<evidence type="ECO:0000256" key="2">
    <source>
        <dbReference type="ARBA" id="ARBA00023125"/>
    </source>
</evidence>
<feature type="coiled-coil region" evidence="5">
    <location>
        <begin position="128"/>
        <end position="155"/>
    </location>
</feature>
<dbReference type="InterPro" id="IPR009057">
    <property type="entry name" value="Homeodomain-like_sf"/>
</dbReference>
<dbReference type="RefSeq" id="WP_259086688.1">
    <property type="nucleotide sequence ID" value="NZ_BAAAZC010000031.1"/>
</dbReference>
<dbReference type="Pfam" id="PF00440">
    <property type="entry name" value="TetR_N"/>
    <property type="match status" value="1"/>
</dbReference>
<dbReference type="PANTHER" id="PTHR47506:SF1">
    <property type="entry name" value="HTH-TYPE TRANSCRIPTIONAL REGULATOR YJDC"/>
    <property type="match status" value="1"/>
</dbReference>
<dbReference type="SUPFAM" id="SSF46689">
    <property type="entry name" value="Homeodomain-like"/>
    <property type="match status" value="1"/>
</dbReference>
<dbReference type="SUPFAM" id="SSF48498">
    <property type="entry name" value="Tetracyclin repressor-like, C-terminal domain"/>
    <property type="match status" value="1"/>
</dbReference>
<keyword evidence="8" id="KW-1185">Reference proteome</keyword>
<sequence>MAKAAATRLAIVQKAFDLIYERGYQATSIDEIIATTQVTKGAFFYHFKNKEEMGLAVINEIMYPNMIPLLGDSLKKPGDIRENIYGMMKALLSNHQFFKVEFGCPVVNLIEEMASLNANFHKALTRVIMAWQAELENAIRAAQDQQQLAKEHHAENIASYVISGYGGARYMGKVLGRSSYTSFLQEFKKYLNSL</sequence>
<evidence type="ECO:0000313" key="8">
    <source>
        <dbReference type="Proteomes" id="UP001500742"/>
    </source>
</evidence>
<evidence type="ECO:0000256" key="3">
    <source>
        <dbReference type="ARBA" id="ARBA00023163"/>
    </source>
</evidence>